<accession>A0A1J5PR99</accession>
<dbReference type="AlphaFoldDB" id="A0A1J5PR99"/>
<sequence>MIEVQRAYEQGQAFLDQEDQRIRGVIDTLSK</sequence>
<evidence type="ECO:0000313" key="1">
    <source>
        <dbReference type="EMBL" id="OIQ74025.1"/>
    </source>
</evidence>
<keyword evidence="1" id="KW-0969">Cilium</keyword>
<protein>
    <submittedName>
        <fullName evidence="1">Flagellar basal body rod protein FlgF</fullName>
    </submittedName>
</protein>
<keyword evidence="1" id="KW-0282">Flagellum</keyword>
<organism evidence="1">
    <name type="scientific">mine drainage metagenome</name>
    <dbReference type="NCBI Taxonomy" id="410659"/>
    <lineage>
        <taxon>unclassified sequences</taxon>
        <taxon>metagenomes</taxon>
        <taxon>ecological metagenomes</taxon>
    </lineage>
</organism>
<comment type="caution">
    <text evidence="1">The sequence shown here is derived from an EMBL/GenBank/DDBJ whole genome shotgun (WGS) entry which is preliminary data.</text>
</comment>
<gene>
    <name evidence="1" type="ORF">GALL_443360</name>
</gene>
<name>A0A1J5PR99_9ZZZZ</name>
<proteinExistence type="predicted"/>
<dbReference type="EMBL" id="MLJW01002652">
    <property type="protein sequence ID" value="OIQ74025.1"/>
    <property type="molecule type" value="Genomic_DNA"/>
</dbReference>
<keyword evidence="1" id="KW-0966">Cell projection</keyword>
<reference evidence="1" key="1">
    <citation type="submission" date="2016-10" db="EMBL/GenBank/DDBJ databases">
        <title>Sequence of Gallionella enrichment culture.</title>
        <authorList>
            <person name="Poehlein A."/>
            <person name="Muehling M."/>
            <person name="Daniel R."/>
        </authorList>
    </citation>
    <scope>NUCLEOTIDE SEQUENCE</scope>
</reference>